<evidence type="ECO:0000313" key="6">
    <source>
        <dbReference type="EMBL" id="QQO09179.1"/>
    </source>
</evidence>
<evidence type="ECO:0000256" key="1">
    <source>
        <dbReference type="ARBA" id="ARBA00023015"/>
    </source>
</evidence>
<keyword evidence="3" id="KW-0010">Activator</keyword>
<dbReference type="PROSITE" id="PS01124">
    <property type="entry name" value="HTH_ARAC_FAMILY_2"/>
    <property type="match status" value="1"/>
</dbReference>
<dbReference type="Proteomes" id="UP000595917">
    <property type="component" value="Chromosome"/>
</dbReference>
<dbReference type="SUPFAM" id="SSF51215">
    <property type="entry name" value="Regulatory protein AraC"/>
    <property type="match status" value="1"/>
</dbReference>
<dbReference type="Gene3D" id="2.60.120.280">
    <property type="entry name" value="Regulatory protein AraC"/>
    <property type="match status" value="1"/>
</dbReference>
<dbReference type="InterPro" id="IPR003313">
    <property type="entry name" value="AraC-bd"/>
</dbReference>
<dbReference type="CDD" id="cd06986">
    <property type="entry name" value="cupin_MmsR-like_N"/>
    <property type="match status" value="1"/>
</dbReference>
<dbReference type="InterPro" id="IPR018060">
    <property type="entry name" value="HTH_AraC"/>
</dbReference>
<protein>
    <submittedName>
        <fullName evidence="6">AraC family transcriptional regulator</fullName>
    </submittedName>
</protein>
<dbReference type="EMBL" id="CP067089">
    <property type="protein sequence ID" value="QQO09179.1"/>
    <property type="molecule type" value="Genomic_DNA"/>
</dbReference>
<feature type="domain" description="HTH araC/xylS-type" evidence="5">
    <location>
        <begin position="168"/>
        <end position="266"/>
    </location>
</feature>
<reference evidence="6" key="1">
    <citation type="submission" date="2021-01" db="EMBL/GenBank/DDBJ databases">
        <title>Description of Breznakiella homolactica.</title>
        <authorList>
            <person name="Song Y."/>
            <person name="Brune A."/>
        </authorList>
    </citation>
    <scope>NUCLEOTIDE SEQUENCE</scope>
    <source>
        <strain evidence="6">RmG30</strain>
    </source>
</reference>
<dbReference type="InterPro" id="IPR050204">
    <property type="entry name" value="AraC_XylS_family_regulators"/>
</dbReference>
<dbReference type="Pfam" id="PF02311">
    <property type="entry name" value="AraC_binding"/>
    <property type="match status" value="1"/>
</dbReference>
<dbReference type="InterPro" id="IPR018062">
    <property type="entry name" value="HTH_AraC-typ_CS"/>
</dbReference>
<dbReference type="Pfam" id="PF12833">
    <property type="entry name" value="HTH_18"/>
    <property type="match status" value="1"/>
</dbReference>
<organism evidence="6 7">
    <name type="scientific">Breznakiella homolactica</name>
    <dbReference type="NCBI Taxonomy" id="2798577"/>
    <lineage>
        <taxon>Bacteria</taxon>
        <taxon>Pseudomonadati</taxon>
        <taxon>Spirochaetota</taxon>
        <taxon>Spirochaetia</taxon>
        <taxon>Spirochaetales</taxon>
        <taxon>Breznakiellaceae</taxon>
        <taxon>Breznakiella</taxon>
    </lineage>
</organism>
<sequence>MEPMKRYRSVLNRGFSGVNPVTYGNEDCEPGHAFGYAVREYYLIHFITRGKGIFIRNGIEHSLSDNSLFLIRPGERTYYAADKADPWSYIWIGFDGEASGGLLAEAGFTDAQCTGRFPRVRHIFEEIAEIRDQEAATELLLTAKIYEFLGRCAGAGQAVRSYPGYHAARACDFIRTNYASRIRITELAELLHLDRHYFTRIFRQEQGCTPKEFLIGIRMVRAAELLCSGTLSIQEVARSVGYGDPLLFSRIFRKKYGVSPREYRSGG</sequence>
<dbReference type="RefSeq" id="WP_215626484.1">
    <property type="nucleotide sequence ID" value="NZ_CP067089.2"/>
</dbReference>
<dbReference type="InterPro" id="IPR037923">
    <property type="entry name" value="HTH-like"/>
</dbReference>
<dbReference type="InterPro" id="IPR020449">
    <property type="entry name" value="Tscrpt_reg_AraC-type_HTH"/>
</dbReference>
<evidence type="ECO:0000256" key="3">
    <source>
        <dbReference type="ARBA" id="ARBA00023159"/>
    </source>
</evidence>
<evidence type="ECO:0000313" key="7">
    <source>
        <dbReference type="Proteomes" id="UP000595917"/>
    </source>
</evidence>
<evidence type="ECO:0000256" key="4">
    <source>
        <dbReference type="ARBA" id="ARBA00023163"/>
    </source>
</evidence>
<name>A0A7T7XMP2_9SPIR</name>
<dbReference type="PANTHER" id="PTHR46796">
    <property type="entry name" value="HTH-TYPE TRANSCRIPTIONAL ACTIVATOR RHAS-RELATED"/>
    <property type="match status" value="1"/>
</dbReference>
<dbReference type="PRINTS" id="PR00032">
    <property type="entry name" value="HTHARAC"/>
</dbReference>
<keyword evidence="1" id="KW-0805">Transcription regulation</keyword>
<dbReference type="GO" id="GO:0003700">
    <property type="term" value="F:DNA-binding transcription factor activity"/>
    <property type="evidence" value="ECO:0007669"/>
    <property type="project" value="InterPro"/>
</dbReference>
<evidence type="ECO:0000256" key="2">
    <source>
        <dbReference type="ARBA" id="ARBA00023125"/>
    </source>
</evidence>
<dbReference type="SUPFAM" id="SSF46689">
    <property type="entry name" value="Homeodomain-like"/>
    <property type="match status" value="2"/>
</dbReference>
<dbReference type="PROSITE" id="PS00041">
    <property type="entry name" value="HTH_ARAC_FAMILY_1"/>
    <property type="match status" value="1"/>
</dbReference>
<keyword evidence="4" id="KW-0804">Transcription</keyword>
<dbReference type="GO" id="GO:0043565">
    <property type="term" value="F:sequence-specific DNA binding"/>
    <property type="evidence" value="ECO:0007669"/>
    <property type="project" value="InterPro"/>
</dbReference>
<dbReference type="InterPro" id="IPR009057">
    <property type="entry name" value="Homeodomain-like_sf"/>
</dbReference>
<keyword evidence="7" id="KW-1185">Reference proteome</keyword>
<gene>
    <name evidence="6" type="ORF">JFL75_19975</name>
</gene>
<accession>A0A7T7XMP2</accession>
<keyword evidence="2" id="KW-0238">DNA-binding</keyword>
<dbReference type="AlphaFoldDB" id="A0A7T7XMP2"/>
<dbReference type="SMART" id="SM00342">
    <property type="entry name" value="HTH_ARAC"/>
    <property type="match status" value="1"/>
</dbReference>
<evidence type="ECO:0000259" key="5">
    <source>
        <dbReference type="PROSITE" id="PS01124"/>
    </source>
</evidence>
<dbReference type="Gene3D" id="1.10.10.60">
    <property type="entry name" value="Homeodomain-like"/>
    <property type="match status" value="2"/>
</dbReference>
<proteinExistence type="predicted"/>
<dbReference type="KEGG" id="bhc:JFL75_19975"/>